<dbReference type="OrthoDB" id="2418081at2759"/>
<organism evidence="3 4">
    <name type="scientific">Cytospora mali</name>
    <name type="common">Apple Valsa canker fungus</name>
    <name type="synonym">Valsa mali</name>
    <dbReference type="NCBI Taxonomy" id="578113"/>
    <lineage>
        <taxon>Eukaryota</taxon>
        <taxon>Fungi</taxon>
        <taxon>Dikarya</taxon>
        <taxon>Ascomycota</taxon>
        <taxon>Pezizomycotina</taxon>
        <taxon>Sordariomycetes</taxon>
        <taxon>Sordariomycetidae</taxon>
        <taxon>Diaporthales</taxon>
        <taxon>Cytosporaceae</taxon>
        <taxon>Cytospora</taxon>
    </lineage>
</organism>
<dbReference type="PANTHER" id="PTHR10655">
    <property type="entry name" value="LYSOPHOSPHOLIPASE-RELATED"/>
    <property type="match status" value="1"/>
</dbReference>
<gene>
    <name evidence="3" type="ORF">VP1G_00888</name>
</gene>
<protein>
    <recommendedName>
        <fullName evidence="2">Phospholipase/carboxylesterase/thioesterase domain-containing protein</fullName>
    </recommendedName>
</protein>
<evidence type="ECO:0000259" key="2">
    <source>
        <dbReference type="Pfam" id="PF02230"/>
    </source>
</evidence>
<dbReference type="SUPFAM" id="SSF53474">
    <property type="entry name" value="alpha/beta-Hydrolases"/>
    <property type="match status" value="1"/>
</dbReference>
<dbReference type="EMBL" id="KN714669">
    <property type="protein sequence ID" value="KUI53589.1"/>
    <property type="molecule type" value="Genomic_DNA"/>
</dbReference>
<dbReference type="InterPro" id="IPR029058">
    <property type="entry name" value="AB_hydrolase_fold"/>
</dbReference>
<dbReference type="GO" id="GO:0052689">
    <property type="term" value="F:carboxylic ester hydrolase activity"/>
    <property type="evidence" value="ECO:0007669"/>
    <property type="project" value="TreeGrafter"/>
</dbReference>
<dbReference type="GO" id="GO:0008474">
    <property type="term" value="F:palmitoyl-(protein) hydrolase activity"/>
    <property type="evidence" value="ECO:0007669"/>
    <property type="project" value="TreeGrafter"/>
</dbReference>
<evidence type="ECO:0000256" key="1">
    <source>
        <dbReference type="ARBA" id="ARBA00006499"/>
    </source>
</evidence>
<dbReference type="Gene3D" id="3.40.50.1820">
    <property type="entry name" value="alpha/beta hydrolase"/>
    <property type="match status" value="1"/>
</dbReference>
<evidence type="ECO:0000313" key="3">
    <source>
        <dbReference type="EMBL" id="KUI53589.1"/>
    </source>
</evidence>
<feature type="domain" description="Phospholipase/carboxylesterase/thioesterase" evidence="2">
    <location>
        <begin position="12"/>
        <end position="153"/>
    </location>
</feature>
<proteinExistence type="inferred from homology"/>
<comment type="similarity">
    <text evidence="1">Belongs to the AB hydrolase superfamily. AB hydrolase 2 family.</text>
</comment>
<sequence length="153" mass="16760">MLESVVLNPPPGQPHFYTMILLHDIDDNGFNFSEALFRTWATNRNGPDPYTNIRGLLPGFRFVFPTAPLSVIGSPRRATWFQQLIDDSGRPCATQPSLEDNIDDLMLLIRAESRIVPRGQIFLGGFGQGCAMAIATFFADGEGDFGGLIGLNG</sequence>
<dbReference type="AlphaFoldDB" id="A0A194UPK0"/>
<evidence type="ECO:0000313" key="4">
    <source>
        <dbReference type="Proteomes" id="UP000078576"/>
    </source>
</evidence>
<name>A0A194UPK0_CYTMA</name>
<keyword evidence="4" id="KW-1185">Reference proteome</keyword>
<dbReference type="InterPro" id="IPR003140">
    <property type="entry name" value="PLipase/COase/thioEstase"/>
</dbReference>
<dbReference type="GO" id="GO:0005737">
    <property type="term" value="C:cytoplasm"/>
    <property type="evidence" value="ECO:0007669"/>
    <property type="project" value="TreeGrafter"/>
</dbReference>
<dbReference type="STRING" id="694573.A0A194UPK0"/>
<dbReference type="Pfam" id="PF02230">
    <property type="entry name" value="Abhydrolase_2"/>
    <property type="match status" value="1"/>
</dbReference>
<dbReference type="PANTHER" id="PTHR10655:SF63">
    <property type="entry name" value="PHOSPHOLIPASE_CARBOXYLESTERASE_THIOESTERASE DOMAIN-CONTAINING PROTEIN"/>
    <property type="match status" value="1"/>
</dbReference>
<dbReference type="Proteomes" id="UP000078576">
    <property type="component" value="Unassembled WGS sequence"/>
</dbReference>
<accession>A0A194UPK0</accession>
<reference evidence="4" key="1">
    <citation type="submission" date="2014-12" db="EMBL/GenBank/DDBJ databases">
        <title>Genome Sequence of Valsa Canker Pathogens Uncovers a Specific Adaption of Colonization on Woody Bark.</title>
        <authorList>
            <person name="Yin Z."/>
            <person name="Liu H."/>
            <person name="Gao X."/>
            <person name="Li Z."/>
            <person name="Song N."/>
            <person name="Ke X."/>
            <person name="Dai Q."/>
            <person name="Wu Y."/>
            <person name="Sun Y."/>
            <person name="Xu J.-R."/>
            <person name="Kang Z.K."/>
            <person name="Wang L."/>
            <person name="Huang L."/>
        </authorList>
    </citation>
    <scope>NUCLEOTIDE SEQUENCE [LARGE SCALE GENOMIC DNA]</scope>
    <source>
        <strain evidence="4">SXYL134</strain>
    </source>
</reference>
<dbReference type="InterPro" id="IPR050565">
    <property type="entry name" value="LYPA1-2/EST-like"/>
</dbReference>